<feature type="transmembrane region" description="Helical" evidence="8">
    <location>
        <begin position="193"/>
        <end position="212"/>
    </location>
</feature>
<evidence type="ECO:0000259" key="9">
    <source>
        <dbReference type="PROSITE" id="PS51012"/>
    </source>
</evidence>
<evidence type="ECO:0000256" key="8">
    <source>
        <dbReference type="RuleBase" id="RU361157"/>
    </source>
</evidence>
<comment type="similarity">
    <text evidence="2 8">Belongs to the ABC-2 integral membrane protein family.</text>
</comment>
<dbReference type="GO" id="GO:0015920">
    <property type="term" value="P:lipopolysaccharide transport"/>
    <property type="evidence" value="ECO:0007669"/>
    <property type="project" value="TreeGrafter"/>
</dbReference>
<organism evidence="10 11">
    <name type="scientific">Mobiluncus curtisii (strain ATCC 43063 / DSM 2711 / V125)</name>
    <name type="common">Falcivibrio vaginalis</name>
    <dbReference type="NCBI Taxonomy" id="548479"/>
    <lineage>
        <taxon>Bacteria</taxon>
        <taxon>Bacillati</taxon>
        <taxon>Actinomycetota</taxon>
        <taxon>Actinomycetes</taxon>
        <taxon>Actinomycetales</taxon>
        <taxon>Actinomycetaceae</taxon>
        <taxon>Mobiluncus</taxon>
    </lineage>
</organism>
<feature type="transmembrane region" description="Helical" evidence="8">
    <location>
        <begin position="254"/>
        <end position="275"/>
    </location>
</feature>
<proteinExistence type="inferred from homology"/>
<dbReference type="RefSeq" id="WP_004009002.1">
    <property type="nucleotide sequence ID" value="NC_014246.1"/>
</dbReference>
<dbReference type="AlphaFoldDB" id="D6ZKY4"/>
<dbReference type="GO" id="GO:0005886">
    <property type="term" value="C:plasma membrane"/>
    <property type="evidence" value="ECO:0007669"/>
    <property type="project" value="UniProtKB-SubCell"/>
</dbReference>
<keyword evidence="6 8" id="KW-1133">Transmembrane helix</keyword>
<dbReference type="PROSITE" id="PS51012">
    <property type="entry name" value="ABC_TM2"/>
    <property type="match status" value="1"/>
</dbReference>
<dbReference type="GO" id="GO:0140359">
    <property type="term" value="F:ABC-type transporter activity"/>
    <property type="evidence" value="ECO:0007669"/>
    <property type="project" value="InterPro"/>
</dbReference>
<feature type="transmembrane region" description="Helical" evidence="8">
    <location>
        <begin position="167"/>
        <end position="186"/>
    </location>
</feature>
<dbReference type="KEGG" id="mcu:HMPREF0573_11064"/>
<evidence type="ECO:0000313" key="11">
    <source>
        <dbReference type="Proteomes" id="UP000006742"/>
    </source>
</evidence>
<evidence type="ECO:0000256" key="6">
    <source>
        <dbReference type="ARBA" id="ARBA00022989"/>
    </source>
</evidence>
<name>D6ZKY4_MOBCV</name>
<dbReference type="Pfam" id="PF01061">
    <property type="entry name" value="ABC2_membrane"/>
    <property type="match status" value="1"/>
</dbReference>
<sequence length="286" mass="31602">MAFGGLLSMSSGKTEFNDVRDTNLISRRWNLIRAFGTRDLKARYKGSFLGWAWSLLVPLATLGIYTVVFSVIFRGAPPPMGNGQTIFVLWLFAGLTTWTFFSSSVNGGMAALTSSGGMLQKVYFPAYAPVMGAGLAVGVQSLIEIGIYVLVMIVLGNMSWTWLLVPLWMILFIAACQAFAVIVAVLNIYYRDLAHLIAIALQLLFYATPIIYPLSMVNASWKGISLAFIIKLNPLTEYIELYRNLVYSLNPGSLGQWAVCVGTAIVMMLLAWWVLSRKGRDLGERI</sequence>
<keyword evidence="3 8" id="KW-0813">Transport</keyword>
<dbReference type="InterPro" id="IPR013525">
    <property type="entry name" value="ABC2_TM"/>
</dbReference>
<evidence type="ECO:0000256" key="3">
    <source>
        <dbReference type="ARBA" id="ARBA00022448"/>
    </source>
</evidence>
<evidence type="ECO:0000256" key="4">
    <source>
        <dbReference type="ARBA" id="ARBA00022475"/>
    </source>
</evidence>
<gene>
    <name evidence="10" type="ordered locus">HMPREF0573_11064</name>
</gene>
<dbReference type="PANTHER" id="PTHR30413:SF10">
    <property type="entry name" value="CAPSULE POLYSACCHARIDE EXPORT INNER-MEMBRANE PROTEIN CTRC"/>
    <property type="match status" value="1"/>
</dbReference>
<dbReference type="HOGENOM" id="CLU_060703_1_1_11"/>
<evidence type="ECO:0000256" key="5">
    <source>
        <dbReference type="ARBA" id="ARBA00022692"/>
    </source>
</evidence>
<reference evidence="11" key="1">
    <citation type="submission" date="2010-03" db="EMBL/GenBank/DDBJ databases">
        <title>Complete sequence of Mobiluncus curtisii ATCC 43063.</title>
        <authorList>
            <person name="Muzny D."/>
            <person name="Qin X."/>
            <person name="Deng J."/>
            <person name="Jiang H."/>
            <person name="Liu Y."/>
            <person name="Qu J."/>
            <person name="Song X.-Z."/>
            <person name="Zhang L."/>
            <person name="Thornton R."/>
            <person name="Coyle M."/>
            <person name="Francisco L."/>
            <person name="Jackson L."/>
            <person name="Javaid M."/>
            <person name="Korchina V."/>
            <person name="Kovar C."/>
            <person name="Mata R."/>
            <person name="Mathew T."/>
            <person name="Ngo R."/>
            <person name="Nguyen L."/>
            <person name="Nguyen N."/>
            <person name="Okwuonu G."/>
            <person name="Ongeri F."/>
            <person name="Pham C."/>
            <person name="Simmons D."/>
            <person name="Wilczek-Boney K."/>
            <person name="Hale W."/>
            <person name="Jakkamsetti A."/>
            <person name="Pham P."/>
            <person name="Ruth R."/>
            <person name="San Lucas F."/>
            <person name="Warren J."/>
            <person name="Zhang J."/>
            <person name="Zhao Z."/>
            <person name="Zhou C."/>
            <person name="Zhu D."/>
            <person name="Lee S."/>
            <person name="Bess C."/>
            <person name="Blankenburg K."/>
            <person name="Forbes L."/>
            <person name="Fu Q."/>
            <person name="Gubbala S."/>
            <person name="Hirani K."/>
            <person name="Jayaseelan J.C."/>
            <person name="Lara F."/>
            <person name="Munidasa M."/>
            <person name="Palculict T."/>
            <person name="Patil S."/>
            <person name="Pu L.-L."/>
            <person name="Saada N."/>
            <person name="Tang L."/>
            <person name="Weissenberger G."/>
            <person name="Zhu Y."/>
            <person name="Hemphill L."/>
            <person name="Shang Y."/>
            <person name="Youmans B."/>
            <person name="Ayvaz T."/>
            <person name="Ross M."/>
            <person name="Santibanez J."/>
            <person name="Aqrawi P."/>
            <person name="Gross S."/>
            <person name="Joshi V."/>
            <person name="Fowler G."/>
            <person name="Nazareth L."/>
            <person name="Reid J."/>
            <person name="Worley K."/>
            <person name="Petrosino J."/>
            <person name="Highlander S."/>
            <person name="Gibbs R."/>
            <person name="Gibbs R."/>
        </authorList>
    </citation>
    <scope>NUCLEOTIDE SEQUENCE [LARGE SCALE GENOMIC DNA]</scope>
    <source>
        <strain evidence="11">ATCC 43063 / DSM 2711 / V125</strain>
    </source>
</reference>
<dbReference type="GeneID" id="55565197"/>
<dbReference type="EMBL" id="CP001992">
    <property type="protein sequence ID" value="ADI67383.1"/>
    <property type="molecule type" value="Genomic_DNA"/>
</dbReference>
<keyword evidence="11" id="KW-1185">Reference proteome</keyword>
<keyword evidence="5 8" id="KW-0812">Transmembrane</keyword>
<comment type="subcellular location">
    <subcellularLocation>
        <location evidence="1 8">Cell membrane</location>
        <topology evidence="1 8">Multi-pass membrane protein</topology>
    </subcellularLocation>
</comment>
<feature type="domain" description="ABC transmembrane type-2" evidence="9">
    <location>
        <begin position="49"/>
        <end position="278"/>
    </location>
</feature>
<dbReference type="PANTHER" id="PTHR30413">
    <property type="entry name" value="INNER MEMBRANE TRANSPORT PERMEASE"/>
    <property type="match status" value="1"/>
</dbReference>
<keyword evidence="4 8" id="KW-1003">Cell membrane</keyword>
<dbReference type="Proteomes" id="UP000006742">
    <property type="component" value="Chromosome"/>
</dbReference>
<protein>
    <recommendedName>
        <fullName evidence="8">Transport permease protein</fullName>
    </recommendedName>
</protein>
<feature type="transmembrane region" description="Helical" evidence="8">
    <location>
        <begin position="85"/>
        <end position="105"/>
    </location>
</feature>
<evidence type="ECO:0000313" key="10">
    <source>
        <dbReference type="EMBL" id="ADI67383.1"/>
    </source>
</evidence>
<keyword evidence="7 8" id="KW-0472">Membrane</keyword>
<feature type="transmembrane region" description="Helical" evidence="8">
    <location>
        <begin position="48"/>
        <end position="73"/>
    </location>
</feature>
<evidence type="ECO:0000256" key="2">
    <source>
        <dbReference type="ARBA" id="ARBA00007783"/>
    </source>
</evidence>
<accession>D6ZKY4</accession>
<dbReference type="STRING" id="548479.HMPREF0573_11064"/>
<dbReference type="InterPro" id="IPR047817">
    <property type="entry name" value="ABC2_TM_bact-type"/>
</dbReference>
<evidence type="ECO:0000256" key="1">
    <source>
        <dbReference type="ARBA" id="ARBA00004651"/>
    </source>
</evidence>
<dbReference type="eggNOG" id="COG1682">
    <property type="taxonomic scope" value="Bacteria"/>
</dbReference>
<feature type="transmembrane region" description="Helical" evidence="8">
    <location>
        <begin position="126"/>
        <end position="155"/>
    </location>
</feature>
<evidence type="ECO:0000256" key="7">
    <source>
        <dbReference type="ARBA" id="ARBA00023136"/>
    </source>
</evidence>